<dbReference type="GO" id="GO:0071949">
    <property type="term" value="F:FAD binding"/>
    <property type="evidence" value="ECO:0007669"/>
    <property type="project" value="InterPro"/>
</dbReference>
<dbReference type="PANTHER" id="PTHR43762">
    <property type="entry name" value="L-GULONOLACTONE OXIDASE"/>
    <property type="match status" value="1"/>
</dbReference>
<dbReference type="InterPro" id="IPR006094">
    <property type="entry name" value="Oxid_FAD_bind_N"/>
</dbReference>
<keyword evidence="8" id="KW-1185">Reference proteome</keyword>
<proteinExistence type="predicted"/>
<evidence type="ECO:0000256" key="3">
    <source>
        <dbReference type="ARBA" id="ARBA00023002"/>
    </source>
</evidence>
<dbReference type="EC" id="1.1.3.37" evidence="2"/>
<dbReference type="Gene3D" id="3.30.43.10">
    <property type="entry name" value="Uridine Diphospho-n-acetylenolpyruvylglucosamine Reductase, domain 2"/>
    <property type="match status" value="1"/>
</dbReference>
<dbReference type="InterPro" id="IPR016171">
    <property type="entry name" value="Vanillyl_alc_oxidase_C-sub2"/>
</dbReference>
<dbReference type="GO" id="GO:0003885">
    <property type="term" value="F:D-arabinono-1,4-lactone oxidase activity"/>
    <property type="evidence" value="ECO:0007669"/>
    <property type="project" value="UniProtKB-EC"/>
</dbReference>
<feature type="region of interest" description="Disordered" evidence="5">
    <location>
        <begin position="347"/>
        <end position="370"/>
    </location>
</feature>
<evidence type="ECO:0000313" key="7">
    <source>
        <dbReference type="EMBL" id="KAK0545961.1"/>
    </source>
</evidence>
<dbReference type="AlphaFoldDB" id="A0AAN6JVY9"/>
<protein>
    <recommendedName>
        <fullName evidence="2">D-arabinono-1,4-lactone oxidase</fullName>
        <ecNumber evidence="2">1.1.3.37</ecNumber>
    </recommendedName>
    <alternativeName>
        <fullName evidence="4">L-galactono-gamma-lactone oxidase</fullName>
    </alternativeName>
</protein>
<dbReference type="InterPro" id="IPR016169">
    <property type="entry name" value="FAD-bd_PCMH_sub2"/>
</dbReference>
<reference evidence="7" key="1">
    <citation type="journal article" date="2023" name="PhytoFront">
        <title>Draft Genome Resources of Seven Strains of Tilletia horrida, Causal Agent of Kernel Smut of Rice.</title>
        <authorList>
            <person name="Khanal S."/>
            <person name="Antony Babu S."/>
            <person name="Zhou X.G."/>
        </authorList>
    </citation>
    <scope>NUCLEOTIDE SEQUENCE</scope>
    <source>
        <strain evidence="7">TX6</strain>
    </source>
</reference>
<dbReference type="Gene3D" id="3.30.70.2520">
    <property type="match status" value="1"/>
</dbReference>
<sequence length="745" mass="82602">MAAAGSSSTTVLRDDELITRSLSISPVHDLSTTALEQRLSSILLPASSSQSNFRNWGGTFHTRPARTYSPQNAQHVLDVVELARRKRVQLRAVGRAHSPSDLPFTKGWILRIESLKGALEIDRDSGTATFLAGTYISDIHDRLAAHSPPLALGNVGSISEQTIGGLISTASHGTGISLPVISAAVQEINLVIPLSSASSKVGGGGGAQLVACSRTLRPELFNATLCGLGATGIIVSVKFNVVPAFRLKQAWEEIPFDSIFGTEAFPSSSSSSSSASSEMVPAQEHGRVPESPVEEYVGSGAQGKLSIGRLIALDEALPPSPFRFAPASRSIPSPNVRSIYPLNVSTSRSNEQEKAAKSVHSRLQSGQDEAPWVEEDAVLDEETERAQRTLEGVVESAKHTRIMWFPQSHMCTVMRAEPTEQAATPSSWSAKLHHRIVGYHLTQLLLFVARYHSALPIPVARLVFKLTHPAIPDEVKAGMLLRVPEEEHMRHVHQEQEQEQDGQAPAAPALPERPEFLSQSSEKRRQQGFSTGERQRGSSKEQKDHRPTRLELYRAGSDTLKPLNPAHAHGYVIDSSWRILNMDCLFPQYTNEWALPYAYAAPCIRAMREWLQEEERQTARGARIHFPIEIRFTDADGIWLSPAQGRKTCYIGIIQFRPYNLPVRYRTLWARYERLLRYFGGRPHWAKTHTCGKEELGAVYPHLEDWLSVREEVDPERVLANPYVRRHLLGEVGEAVDSRTFKSRL</sequence>
<feature type="region of interest" description="Disordered" evidence="5">
    <location>
        <begin position="270"/>
        <end position="294"/>
    </location>
</feature>
<dbReference type="SUPFAM" id="SSF56176">
    <property type="entry name" value="FAD-binding/transporter-associated domain-like"/>
    <property type="match status" value="1"/>
</dbReference>
<feature type="region of interest" description="Disordered" evidence="5">
    <location>
        <begin position="488"/>
        <end position="549"/>
    </location>
</feature>
<dbReference type="InterPro" id="IPR016166">
    <property type="entry name" value="FAD-bd_PCMH"/>
</dbReference>
<dbReference type="InterPro" id="IPR007173">
    <property type="entry name" value="ALO_C"/>
</dbReference>
<dbReference type="Gene3D" id="3.30.465.10">
    <property type="match status" value="1"/>
</dbReference>
<organism evidence="7 8">
    <name type="scientific">Tilletia horrida</name>
    <dbReference type="NCBI Taxonomy" id="155126"/>
    <lineage>
        <taxon>Eukaryota</taxon>
        <taxon>Fungi</taxon>
        <taxon>Dikarya</taxon>
        <taxon>Basidiomycota</taxon>
        <taxon>Ustilaginomycotina</taxon>
        <taxon>Exobasidiomycetes</taxon>
        <taxon>Tilletiales</taxon>
        <taxon>Tilletiaceae</taxon>
        <taxon>Tilletia</taxon>
    </lineage>
</organism>
<dbReference type="InterPro" id="IPR010031">
    <property type="entry name" value="FAD_lactone_oxidase-like"/>
</dbReference>
<accession>A0AAN6JVY9</accession>
<name>A0AAN6JVY9_9BASI</name>
<dbReference type="InterPro" id="IPR016167">
    <property type="entry name" value="FAD-bd_PCMH_sub1"/>
</dbReference>
<evidence type="ECO:0000256" key="1">
    <source>
        <dbReference type="ARBA" id="ARBA00005083"/>
    </source>
</evidence>
<dbReference type="GO" id="GO:0016020">
    <property type="term" value="C:membrane"/>
    <property type="evidence" value="ECO:0007669"/>
    <property type="project" value="InterPro"/>
</dbReference>
<dbReference type="Gene3D" id="1.10.45.10">
    <property type="entry name" value="Vanillyl-alcohol Oxidase, Chain A, domain 4"/>
    <property type="match status" value="1"/>
</dbReference>
<evidence type="ECO:0000256" key="5">
    <source>
        <dbReference type="SAM" id="MobiDB-lite"/>
    </source>
</evidence>
<dbReference type="PROSITE" id="PS51387">
    <property type="entry name" value="FAD_PCMH"/>
    <property type="match status" value="1"/>
</dbReference>
<evidence type="ECO:0000256" key="4">
    <source>
        <dbReference type="ARBA" id="ARBA00033418"/>
    </source>
</evidence>
<evidence type="ECO:0000256" key="2">
    <source>
        <dbReference type="ARBA" id="ARBA00013136"/>
    </source>
</evidence>
<dbReference type="Pfam" id="PF04030">
    <property type="entry name" value="ALO"/>
    <property type="match status" value="2"/>
</dbReference>
<evidence type="ECO:0000313" key="8">
    <source>
        <dbReference type="Proteomes" id="UP001176517"/>
    </source>
</evidence>
<comment type="pathway">
    <text evidence="1">Cofactor biosynthesis; D-erythroascorbate biosynthesis; dehydro-D-arabinono-1,4-lactone from D-arabinose: step 2/2.</text>
</comment>
<evidence type="ECO:0000259" key="6">
    <source>
        <dbReference type="PROSITE" id="PS51387"/>
    </source>
</evidence>
<keyword evidence="3" id="KW-0560">Oxidoreductase</keyword>
<feature type="domain" description="FAD-binding PCMH-type" evidence="6">
    <location>
        <begin position="60"/>
        <end position="244"/>
    </location>
</feature>
<dbReference type="Pfam" id="PF01565">
    <property type="entry name" value="FAD_binding_4"/>
    <property type="match status" value="1"/>
</dbReference>
<dbReference type="GO" id="GO:0005739">
    <property type="term" value="C:mitochondrion"/>
    <property type="evidence" value="ECO:0007669"/>
    <property type="project" value="TreeGrafter"/>
</dbReference>
<comment type="caution">
    <text evidence="7">The sequence shown here is derived from an EMBL/GenBank/DDBJ whole genome shotgun (WGS) entry which is preliminary data.</text>
</comment>
<dbReference type="EMBL" id="JAPDMZ010000210">
    <property type="protein sequence ID" value="KAK0545961.1"/>
    <property type="molecule type" value="Genomic_DNA"/>
</dbReference>
<dbReference type="InterPro" id="IPR036318">
    <property type="entry name" value="FAD-bd_PCMH-like_sf"/>
</dbReference>
<dbReference type="PANTHER" id="PTHR43762:SF1">
    <property type="entry name" value="D-ARABINONO-1,4-LACTONE OXIDASE"/>
    <property type="match status" value="1"/>
</dbReference>
<gene>
    <name evidence="7" type="primary">ALO1</name>
    <name evidence="7" type="ORF">OC846_005457</name>
</gene>
<dbReference type="Proteomes" id="UP001176517">
    <property type="component" value="Unassembled WGS sequence"/>
</dbReference>
<feature type="compositionally biased region" description="Basic and acidic residues" evidence="5">
    <location>
        <begin position="533"/>
        <end position="549"/>
    </location>
</feature>